<dbReference type="AlphaFoldDB" id="A0A061FM33"/>
<dbReference type="OMA" id="INDCSDH"/>
<dbReference type="Gene3D" id="3.40.50.1820">
    <property type="entry name" value="alpha/beta hydrolase"/>
    <property type="match status" value="1"/>
</dbReference>
<dbReference type="Gramene" id="Tc10v2_t004880.1">
    <property type="protein sequence ID" value="Tc10v2_p004880.1"/>
    <property type="gene ID" value="Tc10v2_g004880"/>
</dbReference>
<dbReference type="InterPro" id="IPR022742">
    <property type="entry name" value="Hydrolase_4"/>
</dbReference>
<evidence type="ECO:0000259" key="1">
    <source>
        <dbReference type="Pfam" id="PF12146"/>
    </source>
</evidence>
<dbReference type="GO" id="GO:0016298">
    <property type="term" value="F:lipase activity"/>
    <property type="evidence" value="ECO:0000318"/>
    <property type="project" value="GO_Central"/>
</dbReference>
<dbReference type="PRINTS" id="PR00111">
    <property type="entry name" value="ABHYDROLASE"/>
</dbReference>
<dbReference type="GO" id="GO:0016020">
    <property type="term" value="C:membrane"/>
    <property type="evidence" value="ECO:0000318"/>
    <property type="project" value="GO_Central"/>
</dbReference>
<dbReference type="SMR" id="A0A061FM33"/>
<dbReference type="STRING" id="3641.A0A061FM33"/>
<dbReference type="Pfam" id="PF12146">
    <property type="entry name" value="Hydrolase_4"/>
    <property type="match status" value="1"/>
</dbReference>
<evidence type="ECO:0000313" key="2">
    <source>
        <dbReference type="EMBL" id="EOY18380.1"/>
    </source>
</evidence>
<name>A0A061FM33_THECC</name>
<dbReference type="InterPro" id="IPR051044">
    <property type="entry name" value="MAG_DAG_Lipase"/>
</dbReference>
<dbReference type="HOGENOM" id="CLU_026209_0_1_1"/>
<dbReference type="GO" id="GO:0005794">
    <property type="term" value="C:Golgi apparatus"/>
    <property type="evidence" value="ECO:0007669"/>
    <property type="project" value="EnsemblPlants"/>
</dbReference>
<dbReference type="PANTHER" id="PTHR11614">
    <property type="entry name" value="PHOSPHOLIPASE-RELATED"/>
    <property type="match status" value="1"/>
</dbReference>
<dbReference type="GO" id="GO:0005783">
    <property type="term" value="C:endoplasmic reticulum"/>
    <property type="evidence" value="ECO:0007669"/>
    <property type="project" value="EnsemblPlants"/>
</dbReference>
<reference evidence="2 3" key="1">
    <citation type="journal article" date="2013" name="Genome Biol.">
        <title>The genome sequence of the most widely cultivated cacao type and its use to identify candidate genes regulating pod color.</title>
        <authorList>
            <person name="Motamayor J.C."/>
            <person name="Mockaitis K."/>
            <person name="Schmutz J."/>
            <person name="Haiminen N."/>
            <person name="Iii D.L."/>
            <person name="Cornejo O."/>
            <person name="Findley S.D."/>
            <person name="Zheng P."/>
            <person name="Utro F."/>
            <person name="Royaert S."/>
            <person name="Saski C."/>
            <person name="Jenkins J."/>
            <person name="Podicheti R."/>
            <person name="Zhao M."/>
            <person name="Scheffler B.E."/>
            <person name="Stack J.C."/>
            <person name="Feltus F.A."/>
            <person name="Mustiga G.M."/>
            <person name="Amores F."/>
            <person name="Phillips W."/>
            <person name="Marelli J.P."/>
            <person name="May G.D."/>
            <person name="Shapiro H."/>
            <person name="Ma J."/>
            <person name="Bustamante C.D."/>
            <person name="Schnell R.J."/>
            <person name="Main D."/>
            <person name="Gilbert D."/>
            <person name="Parida L."/>
            <person name="Kuhn D.N."/>
        </authorList>
    </citation>
    <scope>NUCLEOTIDE SEQUENCE [LARGE SCALE GENOMIC DNA]</scope>
    <source>
        <strain evidence="3">cv. Matina 1-6</strain>
    </source>
</reference>
<dbReference type="Gramene" id="EOY18380">
    <property type="protein sequence ID" value="EOY18380"/>
    <property type="gene ID" value="TCM_042979"/>
</dbReference>
<dbReference type="SUPFAM" id="SSF53474">
    <property type="entry name" value="alpha/beta-Hydrolases"/>
    <property type="match status" value="1"/>
</dbReference>
<gene>
    <name evidence="2" type="ORF">TCM_042979</name>
</gene>
<sequence length="323" mass="37150">MALTHPDENVNYDETFITNSRGLKLFTCKWIPVDKEPKALIFICHGYAMECSITMSSTATRLVKEGYAVYGMDYQGHGKSAGLEAYIQNFDDIINDCSDHFTNICEKEENKGKMRYLLGESMGGALALLLHRKMPAFWDGTILVAPMCKIADNMKPSPPVTFLLRGICWLAPTWKSPIHRDIVEVAFKEPEIREEIRKNPYCYKGPLRMKTAFELLRVSLDIEKRLDEVKLPFIVLHGEDDKVTDQQVSKQLYNVASSTDKTLKLYPGMWHGLLYGEPLENIDIVFLDIVRWLEERTSLGDSRLEMERKLENDRLYVTKINKL</sequence>
<evidence type="ECO:0000313" key="3">
    <source>
        <dbReference type="Proteomes" id="UP000026915"/>
    </source>
</evidence>
<protein>
    <submittedName>
        <fullName evidence="2">Alpha/beta-Hydrolases superfamily protein</fullName>
    </submittedName>
</protein>
<accession>A0A061FM33</accession>
<dbReference type="eggNOG" id="KOG1455">
    <property type="taxonomic scope" value="Eukaryota"/>
</dbReference>
<organism evidence="2 3">
    <name type="scientific">Theobroma cacao</name>
    <name type="common">Cacao</name>
    <name type="synonym">Cocoa</name>
    <dbReference type="NCBI Taxonomy" id="3641"/>
    <lineage>
        <taxon>Eukaryota</taxon>
        <taxon>Viridiplantae</taxon>
        <taxon>Streptophyta</taxon>
        <taxon>Embryophyta</taxon>
        <taxon>Tracheophyta</taxon>
        <taxon>Spermatophyta</taxon>
        <taxon>Magnoliopsida</taxon>
        <taxon>eudicotyledons</taxon>
        <taxon>Gunneridae</taxon>
        <taxon>Pentapetalae</taxon>
        <taxon>rosids</taxon>
        <taxon>malvids</taxon>
        <taxon>Malvales</taxon>
        <taxon>Malvaceae</taxon>
        <taxon>Byttnerioideae</taxon>
        <taxon>Theobroma</taxon>
    </lineage>
</organism>
<dbReference type="OrthoDB" id="2498029at2759"/>
<dbReference type="InterPro" id="IPR000073">
    <property type="entry name" value="AB_hydrolase_1"/>
</dbReference>
<feature type="domain" description="Serine aminopeptidase S33" evidence="1">
    <location>
        <begin position="36"/>
        <end position="274"/>
    </location>
</feature>
<dbReference type="Proteomes" id="UP000026915">
    <property type="component" value="Chromosome 10"/>
</dbReference>
<keyword evidence="3" id="KW-1185">Reference proteome</keyword>
<dbReference type="KEGG" id="tcc:18586256"/>
<dbReference type="InterPro" id="IPR029058">
    <property type="entry name" value="AB_hydrolase_fold"/>
</dbReference>
<proteinExistence type="predicted"/>
<dbReference type="FunFam" id="3.40.50.1820:FF:000036">
    <property type="entry name" value="Alpha/beta-Hydrolases superfamily protein"/>
    <property type="match status" value="1"/>
</dbReference>
<dbReference type="EMBL" id="CM001888">
    <property type="protein sequence ID" value="EOY18380.1"/>
    <property type="molecule type" value="Genomic_DNA"/>
</dbReference>
<dbReference type="InParanoid" id="A0A061FM33"/>